<proteinExistence type="predicted"/>
<evidence type="ECO:0000256" key="1">
    <source>
        <dbReference type="ARBA" id="ARBA00022630"/>
    </source>
</evidence>
<dbReference type="Pfam" id="PF01494">
    <property type="entry name" value="FAD_binding_3"/>
    <property type="match status" value="1"/>
</dbReference>
<dbReference type="GO" id="GO:0071949">
    <property type="term" value="F:FAD binding"/>
    <property type="evidence" value="ECO:0007669"/>
    <property type="project" value="InterPro"/>
</dbReference>
<dbReference type="GO" id="GO:0004497">
    <property type="term" value="F:monooxygenase activity"/>
    <property type="evidence" value="ECO:0007669"/>
    <property type="project" value="UniProtKB-KW"/>
</dbReference>
<dbReference type="OrthoDB" id="3322136at2"/>
<evidence type="ECO:0000313" key="6">
    <source>
        <dbReference type="EMBL" id="AQZ68424.1"/>
    </source>
</evidence>
<sequence>MTTTKDIAIIGGGIGGLCLAQGLVKAGMKVTVYERDRTPSDRLQGYRVHIDPNGARALHDCLPPELWRAFLDTTGRGGQDFGFLTEQLRTLTVIRNPKAADPADDHHSVSRITLRQVLLSGLDEHVRFGKTYERYERLPDGRTRLFFADGTSATADIVVGADGGNSRVRQQYLPHARRVDTGIVTVAGKYPLTPETRALLAPRLVDGPNSIIPPKGMGFFTAPHDLDDDLPTTRDTTGIGVTEQEGVLMDNTSSYLLWAFGAAAGRFPADLAGMTGEQLKATVTGMIRGWHPDLLTMVGLSPAEAVTLLPIRTSIPIGPWQPTPITLLGDAIHSMTPMAGIGANTALRDARLLCAELTGGGDPVAAIGRYEERMREYGFAAVRGSLRAARQFVGESRAARIGFKTFLRGVERIPPLKAKVFS</sequence>
<dbReference type="InterPro" id="IPR002938">
    <property type="entry name" value="FAD-bd"/>
</dbReference>
<dbReference type="AlphaFoldDB" id="A0A1V0ADX7"/>
<evidence type="ECO:0000256" key="4">
    <source>
        <dbReference type="ARBA" id="ARBA00023033"/>
    </source>
</evidence>
<evidence type="ECO:0000256" key="2">
    <source>
        <dbReference type="ARBA" id="ARBA00022827"/>
    </source>
</evidence>
<keyword evidence="1" id="KW-0285">Flavoprotein</keyword>
<dbReference type="KEGG" id="noa:BKM31_49380"/>
<dbReference type="PANTHER" id="PTHR47178:SF5">
    <property type="entry name" value="FAD-BINDING DOMAIN-CONTAINING PROTEIN"/>
    <property type="match status" value="1"/>
</dbReference>
<evidence type="ECO:0000256" key="3">
    <source>
        <dbReference type="ARBA" id="ARBA00023002"/>
    </source>
</evidence>
<dbReference type="STRING" id="1909395.BKM31_49380"/>
<dbReference type="Gene3D" id="3.50.50.60">
    <property type="entry name" value="FAD/NAD(P)-binding domain"/>
    <property type="match status" value="1"/>
</dbReference>
<keyword evidence="2" id="KW-0274">FAD</keyword>
<dbReference type="Proteomes" id="UP000190797">
    <property type="component" value="Chromosome"/>
</dbReference>
<accession>A0A1V0ADX7</accession>
<feature type="domain" description="FAD-binding" evidence="5">
    <location>
        <begin position="320"/>
        <end position="358"/>
    </location>
</feature>
<gene>
    <name evidence="6" type="ORF">BKM31_49380</name>
</gene>
<dbReference type="InterPro" id="IPR036188">
    <property type="entry name" value="FAD/NAD-bd_sf"/>
</dbReference>
<evidence type="ECO:0000313" key="7">
    <source>
        <dbReference type="Proteomes" id="UP000190797"/>
    </source>
</evidence>
<dbReference type="EMBL" id="CP017717">
    <property type="protein sequence ID" value="AQZ68424.1"/>
    <property type="molecule type" value="Genomic_DNA"/>
</dbReference>
<dbReference type="Pfam" id="PF13450">
    <property type="entry name" value="NAD_binding_8"/>
    <property type="match status" value="1"/>
</dbReference>
<dbReference type="SUPFAM" id="SSF51905">
    <property type="entry name" value="FAD/NAD(P)-binding domain"/>
    <property type="match status" value="1"/>
</dbReference>
<dbReference type="PANTHER" id="PTHR47178">
    <property type="entry name" value="MONOOXYGENASE, FAD-BINDING"/>
    <property type="match status" value="1"/>
</dbReference>
<reference evidence="7" key="1">
    <citation type="journal article" date="2017" name="Med. Chem. Commun.">
        <title>Nonomuraea sp. ATCC 55076 harbours the largest actinomycete chromosome to date and the kistamicin biosynthetic gene cluster.</title>
        <authorList>
            <person name="Nazari B."/>
            <person name="Forneris C.C."/>
            <person name="Gibson M.I."/>
            <person name="Moon K."/>
            <person name="Schramma K.R."/>
            <person name="Seyedsayamdost M.R."/>
        </authorList>
    </citation>
    <scope>NUCLEOTIDE SEQUENCE [LARGE SCALE GENOMIC DNA]</scope>
    <source>
        <strain evidence="7">ATCC 55076</strain>
    </source>
</reference>
<name>A0A1V0ADX7_9ACTN</name>
<dbReference type="RefSeq" id="WP_080044807.1">
    <property type="nucleotide sequence ID" value="NZ_CP017717.1"/>
</dbReference>
<organism evidence="6 7">
    <name type="scientific">[Actinomadura] parvosata subsp. kistnae</name>
    <dbReference type="NCBI Taxonomy" id="1909395"/>
    <lineage>
        <taxon>Bacteria</taxon>
        <taxon>Bacillati</taxon>
        <taxon>Actinomycetota</taxon>
        <taxon>Actinomycetes</taxon>
        <taxon>Streptosporangiales</taxon>
        <taxon>Streptosporangiaceae</taxon>
        <taxon>Nonomuraea</taxon>
    </lineage>
</organism>
<keyword evidence="7" id="KW-1185">Reference proteome</keyword>
<keyword evidence="3" id="KW-0560">Oxidoreductase</keyword>
<protein>
    <submittedName>
        <fullName evidence="6">FAD-binding monooxygenase</fullName>
    </submittedName>
</protein>
<dbReference type="PRINTS" id="PR00420">
    <property type="entry name" value="RNGMNOXGNASE"/>
</dbReference>
<evidence type="ECO:0000259" key="5">
    <source>
        <dbReference type="Pfam" id="PF01494"/>
    </source>
</evidence>
<keyword evidence="4 6" id="KW-0503">Monooxygenase</keyword>